<dbReference type="CDD" id="cd01644">
    <property type="entry name" value="RT_pepA17"/>
    <property type="match status" value="1"/>
</dbReference>
<reference evidence="3 4" key="1">
    <citation type="submission" date="2013-12" db="EMBL/GenBank/DDBJ databases">
        <title>Draft genome of the parsitic nematode Ancylostoma duodenale.</title>
        <authorList>
            <person name="Mitreva M."/>
        </authorList>
    </citation>
    <scope>NUCLEOTIDE SEQUENCE [LARGE SCALE GENOMIC DNA]</scope>
    <source>
        <strain evidence="3 4">Zhejiang</strain>
    </source>
</reference>
<dbReference type="Gene3D" id="3.10.10.10">
    <property type="entry name" value="HIV Type 1 Reverse Transcriptase, subunit A, domain 1"/>
    <property type="match status" value="1"/>
</dbReference>
<evidence type="ECO:0000259" key="2">
    <source>
        <dbReference type="PROSITE" id="PS50994"/>
    </source>
</evidence>
<dbReference type="Pfam" id="PF05380">
    <property type="entry name" value="Peptidase_A17"/>
    <property type="match status" value="1"/>
</dbReference>
<dbReference type="OrthoDB" id="5920214at2759"/>
<dbReference type="InterPro" id="IPR043502">
    <property type="entry name" value="DNA/RNA_pol_sf"/>
</dbReference>
<organism evidence="3 4">
    <name type="scientific">Ancylostoma duodenale</name>
    <dbReference type="NCBI Taxonomy" id="51022"/>
    <lineage>
        <taxon>Eukaryota</taxon>
        <taxon>Metazoa</taxon>
        <taxon>Ecdysozoa</taxon>
        <taxon>Nematoda</taxon>
        <taxon>Chromadorea</taxon>
        <taxon>Rhabditida</taxon>
        <taxon>Rhabditina</taxon>
        <taxon>Rhabditomorpha</taxon>
        <taxon>Strongyloidea</taxon>
        <taxon>Ancylostomatidae</taxon>
        <taxon>Ancylostomatinae</taxon>
        <taxon>Ancylostoma</taxon>
    </lineage>
</organism>
<dbReference type="InterPro" id="IPR001584">
    <property type="entry name" value="Integrase_cat-core"/>
</dbReference>
<protein>
    <submittedName>
        <fullName evidence="3">Integrase core domain protein</fullName>
    </submittedName>
</protein>
<keyword evidence="4" id="KW-1185">Reference proteome</keyword>
<dbReference type="PROSITE" id="PS50994">
    <property type="entry name" value="INTEGRASE"/>
    <property type="match status" value="1"/>
</dbReference>
<dbReference type="InterPro" id="IPR043128">
    <property type="entry name" value="Rev_trsase/Diguanyl_cyclase"/>
</dbReference>
<dbReference type="InterPro" id="IPR000477">
    <property type="entry name" value="RT_dom"/>
</dbReference>
<feature type="domain" description="Reverse transcriptase" evidence="1">
    <location>
        <begin position="1"/>
        <end position="257"/>
    </location>
</feature>
<name>A0A0C2HCR6_9BILA</name>
<dbReference type="PANTHER" id="PTHR47331">
    <property type="entry name" value="PHD-TYPE DOMAIN-CONTAINING PROTEIN"/>
    <property type="match status" value="1"/>
</dbReference>
<dbReference type="InterPro" id="IPR036397">
    <property type="entry name" value="RNaseH_sf"/>
</dbReference>
<sequence length="989" mass="112915">MRRLENQYAKLHSNPKGWKEYSQTFEQQLKSGIIEDVTDKLPTGPIVYYIPHQAVYKDDSNTTKLRIVFDASTHRRNVPSLNDCVHQEPTMLPDLGGTLLRARLNPYLMTADVEKAFHQIRLQEDQRDATRFLWLKDTTKPPTKDNIRTLRFTRIPFGVDASPFLLNMSIKYALERDRANRLREEILANTYVDNVLIGAKSSDKCIRKQLQCKETFSRMGMNLSEFMTNNNKVTRAIPVKDSMAQKAHTVKLLGVRWNPQTDAVHIAVRMGSTAATTKRTALKAFASTFDPLGLLTPLFVKLKIFIQDLWQIGLSWDDTLDESSVKKWASLVQELIHLVGKVPRFVGATPDTSNDLVIFSDASKRAYAAVAYLICKPSHSKPTSHLIMSKSKLAPLEATTVPRMELLACYLTAKLARFLRSELSLNIYSINFLSDSQIALYWIHSKRPLKSFVESRVKYIRNVIETFNLSKIQSKFHYVTTEANPADCASRGLTTNEIENHMWWSGPQFICDPPSKWPNTSLDFTAKEPSIKEAVEEFKSTTSSVSMQPYESFIPFRRISFYPKLVHVVAFTLKFIANLKRLVEKRCSTFRTDPYSILNTTTFSKQITSDDFATAELLILREHYREGEAQLQSRSVQKLNVERDRDGVYRVNSRMAQAQSDESAKNPILLLPAHPLTKVVVLFYHTKLFHAGSPHLLFALRNKYCISRIRCIVNSAIARCIACKRHQGCHYFYPDRPDLPMERVSRSSPFQHVGLDYFGPFLINSDQGSTRKAWVCLFTCMATRALHLEMVADNTTAQSSLAFRRFTACRGTPESVLSDNAPTFKLGREILVNELTKIDQDAEVRVFAADNGLKWSFITPLSPWKGGFYERLVGSVKTPLKKAVGRRTIDLWTFETLLFETEATLNTRPLTPTTTNSSGETYVLRPIDLINPSFRLGSLNGIKESRRTYSELPESDSHEFIESYYGTLHSVMDSFWTVWHREYLHALSE</sequence>
<proteinExistence type="predicted"/>
<accession>A0A0C2HCR6</accession>
<dbReference type="Proteomes" id="UP000054047">
    <property type="component" value="Unassembled WGS sequence"/>
</dbReference>
<dbReference type="InterPro" id="IPR008042">
    <property type="entry name" value="Retrotrans_Pao"/>
</dbReference>
<dbReference type="GO" id="GO:0015074">
    <property type="term" value="P:DNA integration"/>
    <property type="evidence" value="ECO:0007669"/>
    <property type="project" value="InterPro"/>
</dbReference>
<dbReference type="Gene3D" id="3.30.70.270">
    <property type="match status" value="1"/>
</dbReference>
<evidence type="ECO:0000313" key="4">
    <source>
        <dbReference type="Proteomes" id="UP000054047"/>
    </source>
</evidence>
<dbReference type="InterPro" id="IPR012337">
    <property type="entry name" value="RNaseH-like_sf"/>
</dbReference>
<evidence type="ECO:0000259" key="1">
    <source>
        <dbReference type="PROSITE" id="PS50878"/>
    </source>
</evidence>
<dbReference type="SUPFAM" id="SSF53098">
    <property type="entry name" value="Ribonuclease H-like"/>
    <property type="match status" value="1"/>
</dbReference>
<dbReference type="PANTHER" id="PTHR47331:SF1">
    <property type="entry name" value="GAG-LIKE PROTEIN"/>
    <property type="match status" value="1"/>
</dbReference>
<dbReference type="GO" id="GO:0003676">
    <property type="term" value="F:nucleic acid binding"/>
    <property type="evidence" value="ECO:0007669"/>
    <property type="project" value="InterPro"/>
</dbReference>
<dbReference type="SUPFAM" id="SSF56672">
    <property type="entry name" value="DNA/RNA polymerases"/>
    <property type="match status" value="1"/>
</dbReference>
<dbReference type="GO" id="GO:0042575">
    <property type="term" value="C:DNA polymerase complex"/>
    <property type="evidence" value="ECO:0007669"/>
    <property type="project" value="UniProtKB-ARBA"/>
</dbReference>
<dbReference type="EMBL" id="KN726148">
    <property type="protein sequence ID" value="KIH69489.1"/>
    <property type="molecule type" value="Genomic_DNA"/>
</dbReference>
<gene>
    <name evidence="3" type="ORF">ANCDUO_00174</name>
</gene>
<feature type="domain" description="Integrase catalytic" evidence="2">
    <location>
        <begin position="745"/>
        <end position="926"/>
    </location>
</feature>
<dbReference type="Pfam" id="PF00078">
    <property type="entry name" value="RVT_1"/>
    <property type="match status" value="1"/>
</dbReference>
<dbReference type="Gene3D" id="3.30.420.10">
    <property type="entry name" value="Ribonuclease H-like superfamily/Ribonuclease H"/>
    <property type="match status" value="2"/>
</dbReference>
<evidence type="ECO:0000313" key="3">
    <source>
        <dbReference type="EMBL" id="KIH69489.1"/>
    </source>
</evidence>
<dbReference type="AlphaFoldDB" id="A0A0C2HCR6"/>
<dbReference type="PROSITE" id="PS50878">
    <property type="entry name" value="RT_POL"/>
    <property type="match status" value="1"/>
</dbReference>